<name>A9L2Y8_SHEB9</name>
<dbReference type="AlphaFoldDB" id="A9L2Y8"/>
<dbReference type="EMBL" id="CP000891">
    <property type="protein sequence ID" value="ABX49577.1"/>
    <property type="molecule type" value="Genomic_DNA"/>
</dbReference>
<sequence length="163" mass="17859">MAMNSSTSISKTLKSDVKNGITTVTSKKRPQNLFAKAPIVRLQGQPVLLFTEQQGTLLQALEAKKVKIFSECRNGFCGACKTRVISGKVSYLNEPLAELKHDECLPCCCVPTEDLELDLSPEGAAVVTYACQPRQSKVSLAKSKQTQHEASTTHTLKQEVFED</sequence>
<keyword evidence="1" id="KW-0830">Ubiquinone</keyword>
<dbReference type="Pfam" id="PF00111">
    <property type="entry name" value="Fer2"/>
    <property type="match status" value="1"/>
</dbReference>
<evidence type="ECO:0000256" key="1">
    <source>
        <dbReference type="ARBA" id="ARBA00023075"/>
    </source>
</evidence>
<dbReference type="Proteomes" id="UP000000770">
    <property type="component" value="Chromosome"/>
</dbReference>
<dbReference type="HOGENOM" id="CLU_082632_6_0_6"/>
<reference evidence="3 4" key="1">
    <citation type="submission" date="2007-11" db="EMBL/GenBank/DDBJ databases">
        <title>Complete sequence of chromosome of Shewanella baltica OS195.</title>
        <authorList>
            <consortium name="US DOE Joint Genome Institute"/>
            <person name="Copeland A."/>
            <person name="Lucas S."/>
            <person name="Lapidus A."/>
            <person name="Barry K."/>
            <person name="Glavina del Rio T."/>
            <person name="Dalin E."/>
            <person name="Tice H."/>
            <person name="Pitluck S."/>
            <person name="Chain P."/>
            <person name="Malfatti S."/>
            <person name="Shin M."/>
            <person name="Vergez L."/>
            <person name="Schmutz J."/>
            <person name="Larimer F."/>
            <person name="Land M."/>
            <person name="Hauser L."/>
            <person name="Kyrpides N."/>
            <person name="Kim E."/>
            <person name="Brettar I."/>
            <person name="Rodrigues J."/>
            <person name="Konstantinidis K."/>
            <person name="Klappenbach J."/>
            <person name="Hofle M."/>
            <person name="Tiedje J."/>
            <person name="Richardson P."/>
        </authorList>
    </citation>
    <scope>NUCLEOTIDE SEQUENCE [LARGE SCALE GENOMIC DNA]</scope>
    <source>
        <strain evidence="3 4">OS195</strain>
    </source>
</reference>
<accession>A9L2Y8</accession>
<dbReference type="InterPro" id="IPR036010">
    <property type="entry name" value="2Fe-2S_ferredoxin-like_sf"/>
</dbReference>
<evidence type="ECO:0000313" key="4">
    <source>
        <dbReference type="Proteomes" id="UP000000770"/>
    </source>
</evidence>
<dbReference type="InterPro" id="IPR012675">
    <property type="entry name" value="Beta-grasp_dom_sf"/>
</dbReference>
<gene>
    <name evidence="3" type="ordered locus">Sbal195_2409</name>
</gene>
<protein>
    <submittedName>
        <fullName evidence="3">Ferredoxin</fullName>
    </submittedName>
</protein>
<dbReference type="InterPro" id="IPR006058">
    <property type="entry name" value="2Fe2S_fd_BS"/>
</dbReference>
<dbReference type="NCBIfam" id="NF007985">
    <property type="entry name" value="PRK10713.1"/>
    <property type="match status" value="1"/>
</dbReference>
<organism evidence="3 4">
    <name type="scientific">Shewanella baltica (strain OS195)</name>
    <dbReference type="NCBI Taxonomy" id="399599"/>
    <lineage>
        <taxon>Bacteria</taxon>
        <taxon>Pseudomonadati</taxon>
        <taxon>Pseudomonadota</taxon>
        <taxon>Gammaproteobacteria</taxon>
        <taxon>Alteromonadales</taxon>
        <taxon>Shewanellaceae</taxon>
        <taxon>Shewanella</taxon>
    </lineage>
</organism>
<dbReference type="InterPro" id="IPR001041">
    <property type="entry name" value="2Fe-2S_ferredoxin-type"/>
</dbReference>
<dbReference type="GO" id="GO:0051537">
    <property type="term" value="F:2 iron, 2 sulfur cluster binding"/>
    <property type="evidence" value="ECO:0007669"/>
    <property type="project" value="InterPro"/>
</dbReference>
<proteinExistence type="predicted"/>
<dbReference type="KEGG" id="sbn:Sbal195_2409"/>
<evidence type="ECO:0000259" key="2">
    <source>
        <dbReference type="Pfam" id="PF00111"/>
    </source>
</evidence>
<dbReference type="Gene3D" id="3.10.20.30">
    <property type="match status" value="1"/>
</dbReference>
<dbReference type="CDD" id="cd00207">
    <property type="entry name" value="fer2"/>
    <property type="match status" value="1"/>
</dbReference>
<evidence type="ECO:0000313" key="3">
    <source>
        <dbReference type="EMBL" id="ABX49577.1"/>
    </source>
</evidence>
<feature type="domain" description="2Fe-2S ferredoxin-type" evidence="2">
    <location>
        <begin position="43"/>
        <end position="112"/>
    </location>
</feature>
<dbReference type="PROSITE" id="PS00197">
    <property type="entry name" value="2FE2S_FER_1"/>
    <property type="match status" value="1"/>
</dbReference>
<dbReference type="SUPFAM" id="SSF54292">
    <property type="entry name" value="2Fe-2S ferredoxin-like"/>
    <property type="match status" value="1"/>
</dbReference>